<dbReference type="NCBIfam" id="NF041278">
    <property type="entry name" value="CmcJ_NvfI_EfuI"/>
    <property type="match status" value="1"/>
</dbReference>
<dbReference type="GO" id="GO:0016491">
    <property type="term" value="F:oxidoreductase activity"/>
    <property type="evidence" value="ECO:0007669"/>
    <property type="project" value="InterPro"/>
</dbReference>
<dbReference type="PANTHER" id="PTHR34598">
    <property type="entry name" value="BLL6449 PROTEIN"/>
    <property type="match status" value="1"/>
</dbReference>
<dbReference type="Proteomes" id="UP000472676">
    <property type="component" value="Unassembled WGS sequence"/>
</dbReference>
<evidence type="ECO:0000313" key="2">
    <source>
        <dbReference type="Proteomes" id="UP000472676"/>
    </source>
</evidence>
<keyword evidence="2" id="KW-1185">Reference proteome</keyword>
<dbReference type="AlphaFoldDB" id="A0A6M2BZ33"/>
<reference evidence="1 2" key="1">
    <citation type="journal article" date="2014" name="Int. J. Syst. Evol. Microbiol.">
        <title>Solimonas terrae sp. nov., isolated from soil.</title>
        <authorList>
            <person name="Kim S.J."/>
            <person name="Moon J.Y."/>
            <person name="Weon H.Y."/>
            <person name="Ahn J.H."/>
            <person name="Chen W.M."/>
            <person name="Kwon S.W."/>
        </authorList>
    </citation>
    <scope>NUCLEOTIDE SEQUENCE [LARGE SCALE GENOMIC DNA]</scope>
    <source>
        <strain evidence="1 2">KIS83-12</strain>
    </source>
</reference>
<gene>
    <name evidence="1" type="ORF">G7Y85_19710</name>
</gene>
<accession>A0A6M2BZ33</accession>
<organism evidence="1 2">
    <name type="scientific">Solimonas terrae</name>
    <dbReference type="NCBI Taxonomy" id="1396819"/>
    <lineage>
        <taxon>Bacteria</taxon>
        <taxon>Pseudomonadati</taxon>
        <taxon>Pseudomonadota</taxon>
        <taxon>Gammaproteobacteria</taxon>
        <taxon>Nevskiales</taxon>
        <taxon>Nevskiaceae</taxon>
        <taxon>Solimonas</taxon>
    </lineage>
</organism>
<dbReference type="EMBL" id="JAAMOW010000012">
    <property type="protein sequence ID" value="NGY07007.1"/>
    <property type="molecule type" value="Genomic_DNA"/>
</dbReference>
<dbReference type="InterPro" id="IPR044053">
    <property type="entry name" value="AsaB-like"/>
</dbReference>
<proteinExistence type="predicted"/>
<dbReference type="PANTHER" id="PTHR34598:SF3">
    <property type="entry name" value="OXIDOREDUCTASE AN1597"/>
    <property type="match status" value="1"/>
</dbReference>
<comment type="caution">
    <text evidence="1">The sequence shown here is derived from an EMBL/GenBank/DDBJ whole genome shotgun (WGS) entry which is preliminary data.</text>
</comment>
<evidence type="ECO:0000313" key="1">
    <source>
        <dbReference type="EMBL" id="NGY07007.1"/>
    </source>
</evidence>
<protein>
    <recommendedName>
        <fullName evidence="3">Methyltransferase</fullName>
    </recommendedName>
</protein>
<dbReference type="RefSeq" id="WP_166261639.1">
    <property type="nucleotide sequence ID" value="NZ_JAAMOW010000012.1"/>
</dbReference>
<evidence type="ECO:0008006" key="3">
    <source>
        <dbReference type="Google" id="ProtNLM"/>
    </source>
</evidence>
<name>A0A6M2BZ33_9GAMM</name>
<sequence length="285" mass="32625">MPTSTAVRAADTEHVLPSVNVALNFSQNIPRARSSVLDPSQTYMPLESHEITIRDARPIRDQFDLDVQGFALFDHKSSVTHLREPKKLDATYHEEVGSFIKSLSGADVVLPYRIYLQCRLSQRAPGENGDATTRPAGFAHADITEKTFHDWVRWVQDDENTKVPSFKRAALYQTWRAVSEPPHDYPLTLADARHTKTGQYVVMDNITSLETDDHTVETRLGLYDPAQRWYYFSNMRESELLVFKGYDSRYNDTQTVLHTGFDNTALHPNASPRESIEARFFAFWL</sequence>